<feature type="transmembrane region" description="Helical" evidence="7">
    <location>
        <begin position="122"/>
        <end position="138"/>
    </location>
</feature>
<keyword evidence="4 7" id="KW-0812">Transmembrane</keyword>
<name>A0A2A9CUY8_9ACTN</name>
<dbReference type="PANTHER" id="PTHR30250">
    <property type="entry name" value="PST FAMILY PREDICTED COLANIC ACID TRANSPORTER"/>
    <property type="match status" value="1"/>
</dbReference>
<evidence type="ECO:0000256" key="6">
    <source>
        <dbReference type="ARBA" id="ARBA00023136"/>
    </source>
</evidence>
<comment type="subcellular location">
    <subcellularLocation>
        <location evidence="1">Cell membrane</location>
        <topology evidence="1">Multi-pass membrane protein</topology>
    </subcellularLocation>
</comment>
<feature type="transmembrane region" description="Helical" evidence="7">
    <location>
        <begin position="90"/>
        <end position="116"/>
    </location>
</feature>
<evidence type="ECO:0000256" key="2">
    <source>
        <dbReference type="ARBA" id="ARBA00007430"/>
    </source>
</evidence>
<protein>
    <submittedName>
        <fullName evidence="8">PST family polysaccharide transporter</fullName>
    </submittedName>
</protein>
<dbReference type="RefSeq" id="WP_098460889.1">
    <property type="nucleotide sequence ID" value="NZ_PDJC01000001.1"/>
</dbReference>
<sequence length="498" mass="52595">MKAASADMASSAARRGVRGGGISIAGQGAKIILQVVGTVVLSRLLSPADFGLFAMVAVFVSLGELLRDFGLPTAALQRSELTHPQASNLFWANTALGLLVAGVLVVCGPLIALLYAEPRLQEILPVMAAVSVLNGMQAQIQVGLVKSMRFLALAVTDVTAQTAAYAAGIACAAFGMGYRALVVQALLGAAVQLVARWVLAGWRPQWPQRRQGTFALVRNGVNFGIANLLTFASSNIDTVMIGARLGAVELGFYNRAFQLLMSPISRLVAPLSEVAIPTLQGSVAERRSVQPLLLRAQSLLALVLVGVFMTLATASQWLIPWVLGNQWAPSIPIFNALAAGGCFWALSNVSLWSFVVLCESRELLRYNLVTKTATIVMIVIASSFGAEAVAWAFTVSLMLSWPLNVWWLDRKAGLTASAFLRNGAAILVPALASYVLVRLFQFVVGAALADHALALISIGAAAALYLGFIAVTTSGRATLRTAVYDVSRMMGLGNAAGR</sequence>
<keyword evidence="9" id="KW-1185">Reference proteome</keyword>
<comment type="caution">
    <text evidence="8">The sequence shown here is derived from an EMBL/GenBank/DDBJ whole genome shotgun (WGS) entry which is preliminary data.</text>
</comment>
<evidence type="ECO:0000256" key="7">
    <source>
        <dbReference type="SAM" id="Phobius"/>
    </source>
</evidence>
<keyword evidence="3" id="KW-1003">Cell membrane</keyword>
<dbReference type="EMBL" id="PDJC01000001">
    <property type="protein sequence ID" value="PFG17462.1"/>
    <property type="molecule type" value="Genomic_DNA"/>
</dbReference>
<feature type="transmembrane region" description="Helical" evidence="7">
    <location>
        <begin position="299"/>
        <end position="319"/>
    </location>
</feature>
<evidence type="ECO:0000256" key="1">
    <source>
        <dbReference type="ARBA" id="ARBA00004651"/>
    </source>
</evidence>
<evidence type="ECO:0000256" key="3">
    <source>
        <dbReference type="ARBA" id="ARBA00022475"/>
    </source>
</evidence>
<reference evidence="8 9" key="1">
    <citation type="submission" date="2017-10" db="EMBL/GenBank/DDBJ databases">
        <title>Sequencing the genomes of 1000 actinobacteria strains.</title>
        <authorList>
            <person name="Klenk H.-P."/>
        </authorList>
    </citation>
    <scope>NUCLEOTIDE SEQUENCE [LARGE SCALE GENOMIC DNA]</scope>
    <source>
        <strain evidence="8 9">DSM 15597</strain>
    </source>
</reference>
<dbReference type="PANTHER" id="PTHR30250:SF10">
    <property type="entry name" value="LIPOPOLYSACCHARIDE BIOSYNTHESIS PROTEIN WZXC"/>
    <property type="match status" value="1"/>
</dbReference>
<dbReference type="AlphaFoldDB" id="A0A2A9CUY8"/>
<keyword evidence="6 7" id="KW-0472">Membrane</keyword>
<dbReference type="OrthoDB" id="9770347at2"/>
<dbReference type="Pfam" id="PF13440">
    <property type="entry name" value="Polysacc_synt_3"/>
    <property type="match status" value="1"/>
</dbReference>
<feature type="transmembrane region" description="Helical" evidence="7">
    <location>
        <begin position="388"/>
        <end position="407"/>
    </location>
</feature>
<feature type="transmembrane region" description="Helical" evidence="7">
    <location>
        <begin position="419"/>
        <end position="440"/>
    </location>
</feature>
<gene>
    <name evidence="8" type="ORF">ATK74_2033</name>
</gene>
<dbReference type="GO" id="GO:0005886">
    <property type="term" value="C:plasma membrane"/>
    <property type="evidence" value="ECO:0007669"/>
    <property type="project" value="UniProtKB-SubCell"/>
</dbReference>
<feature type="transmembrane region" description="Helical" evidence="7">
    <location>
        <begin position="150"/>
        <end position="175"/>
    </location>
</feature>
<feature type="transmembrane region" description="Helical" evidence="7">
    <location>
        <begin position="50"/>
        <end position="69"/>
    </location>
</feature>
<comment type="similarity">
    <text evidence="2">Belongs to the polysaccharide synthase family.</text>
</comment>
<keyword evidence="5 7" id="KW-1133">Transmembrane helix</keyword>
<feature type="transmembrane region" description="Helical" evidence="7">
    <location>
        <begin position="364"/>
        <end position="382"/>
    </location>
</feature>
<dbReference type="InterPro" id="IPR050833">
    <property type="entry name" value="Poly_Biosynth_Transport"/>
</dbReference>
<evidence type="ECO:0000256" key="4">
    <source>
        <dbReference type="ARBA" id="ARBA00022692"/>
    </source>
</evidence>
<evidence type="ECO:0000313" key="9">
    <source>
        <dbReference type="Proteomes" id="UP000226079"/>
    </source>
</evidence>
<accession>A0A2A9CUY8</accession>
<evidence type="ECO:0000313" key="8">
    <source>
        <dbReference type="EMBL" id="PFG17462.1"/>
    </source>
</evidence>
<organism evidence="8 9">
    <name type="scientific">Propionicimonas paludicola</name>
    <dbReference type="NCBI Taxonomy" id="185243"/>
    <lineage>
        <taxon>Bacteria</taxon>
        <taxon>Bacillati</taxon>
        <taxon>Actinomycetota</taxon>
        <taxon>Actinomycetes</taxon>
        <taxon>Propionibacteriales</taxon>
        <taxon>Nocardioidaceae</taxon>
        <taxon>Propionicimonas</taxon>
    </lineage>
</organism>
<evidence type="ECO:0000256" key="5">
    <source>
        <dbReference type="ARBA" id="ARBA00022989"/>
    </source>
</evidence>
<feature type="transmembrane region" description="Helical" evidence="7">
    <location>
        <begin position="452"/>
        <end position="471"/>
    </location>
</feature>
<proteinExistence type="inferred from homology"/>
<dbReference type="CDD" id="cd13127">
    <property type="entry name" value="MATE_tuaB_like"/>
    <property type="match status" value="1"/>
</dbReference>
<feature type="transmembrane region" description="Helical" evidence="7">
    <location>
        <begin position="331"/>
        <end position="357"/>
    </location>
</feature>
<dbReference type="Proteomes" id="UP000226079">
    <property type="component" value="Unassembled WGS sequence"/>
</dbReference>